<dbReference type="EMBL" id="JAPDRL010000059">
    <property type="protein sequence ID" value="KAJ9661216.1"/>
    <property type="molecule type" value="Genomic_DNA"/>
</dbReference>
<organism evidence="4 5">
    <name type="scientific">Coniosporium apollinis</name>
    <dbReference type="NCBI Taxonomy" id="61459"/>
    <lineage>
        <taxon>Eukaryota</taxon>
        <taxon>Fungi</taxon>
        <taxon>Dikarya</taxon>
        <taxon>Ascomycota</taxon>
        <taxon>Pezizomycotina</taxon>
        <taxon>Dothideomycetes</taxon>
        <taxon>Dothideomycetes incertae sedis</taxon>
        <taxon>Coniosporium</taxon>
    </lineage>
</organism>
<dbReference type="Gene3D" id="1.10.8.270">
    <property type="entry name" value="putative rabgap domain of human tbc1 domain family member 14 like domains"/>
    <property type="match status" value="1"/>
</dbReference>
<feature type="region of interest" description="Disordered" evidence="2">
    <location>
        <begin position="1"/>
        <end position="208"/>
    </location>
</feature>
<feature type="region of interest" description="Disordered" evidence="2">
    <location>
        <begin position="410"/>
        <end position="484"/>
    </location>
</feature>
<dbReference type="InterPro" id="IPR035969">
    <property type="entry name" value="Rab-GAP_TBC_sf"/>
</dbReference>
<evidence type="ECO:0000313" key="5">
    <source>
        <dbReference type="Proteomes" id="UP001172684"/>
    </source>
</evidence>
<dbReference type="Proteomes" id="UP001172684">
    <property type="component" value="Unassembled WGS sequence"/>
</dbReference>
<feature type="compositionally biased region" description="Polar residues" evidence="2">
    <location>
        <begin position="449"/>
        <end position="458"/>
    </location>
</feature>
<dbReference type="PANTHER" id="PTHR47219:SF9">
    <property type="entry name" value="GTPASE ACTIVATING PROTEIN AND CENTROSOME-ASSOCIATED, ISOFORM B"/>
    <property type="match status" value="1"/>
</dbReference>
<feature type="region of interest" description="Disordered" evidence="2">
    <location>
        <begin position="316"/>
        <end position="341"/>
    </location>
</feature>
<dbReference type="SMART" id="SM00164">
    <property type="entry name" value="TBC"/>
    <property type="match status" value="1"/>
</dbReference>
<feature type="coiled-coil region" evidence="1">
    <location>
        <begin position="845"/>
        <end position="879"/>
    </location>
</feature>
<dbReference type="PROSITE" id="PS50086">
    <property type="entry name" value="TBC_RABGAP"/>
    <property type="match status" value="1"/>
</dbReference>
<evidence type="ECO:0000259" key="3">
    <source>
        <dbReference type="PROSITE" id="PS50086"/>
    </source>
</evidence>
<dbReference type="Gene3D" id="1.10.472.80">
    <property type="entry name" value="Ypt/Rab-GAP domain of gyp1p, domain 3"/>
    <property type="match status" value="1"/>
</dbReference>
<reference evidence="4" key="1">
    <citation type="submission" date="2022-10" db="EMBL/GenBank/DDBJ databases">
        <title>Culturing micro-colonial fungi from biological soil crusts in the Mojave desert and describing Neophaeococcomyces mojavensis, and introducing the new genera and species Taxawa tesnikishii.</title>
        <authorList>
            <person name="Kurbessoian T."/>
            <person name="Stajich J.E."/>
        </authorList>
    </citation>
    <scope>NUCLEOTIDE SEQUENCE</scope>
    <source>
        <strain evidence="4">TK_1</strain>
    </source>
</reference>
<feature type="coiled-coil region" evidence="1">
    <location>
        <begin position="753"/>
        <end position="815"/>
    </location>
</feature>
<dbReference type="InterPro" id="IPR000195">
    <property type="entry name" value="Rab-GAP-TBC_dom"/>
</dbReference>
<dbReference type="Gene3D" id="1.10.10.750">
    <property type="entry name" value="Ypt/Rab-GAP domain of gyp1p, domain 1"/>
    <property type="match status" value="1"/>
</dbReference>
<dbReference type="InterPro" id="IPR050302">
    <property type="entry name" value="Rab_GAP_TBC_domain"/>
</dbReference>
<dbReference type="SUPFAM" id="SSF47923">
    <property type="entry name" value="Ypt/Rab-GAP domain of gyp1p"/>
    <property type="match status" value="2"/>
</dbReference>
<keyword evidence="5" id="KW-1185">Reference proteome</keyword>
<accession>A0ABQ9NN23</accession>
<feature type="domain" description="Rab-GAP TBC" evidence="3">
    <location>
        <begin position="375"/>
        <end position="644"/>
    </location>
</feature>
<evidence type="ECO:0000256" key="1">
    <source>
        <dbReference type="SAM" id="Coils"/>
    </source>
</evidence>
<name>A0ABQ9NN23_9PEZI</name>
<feature type="compositionally biased region" description="Polar residues" evidence="2">
    <location>
        <begin position="175"/>
        <end position="208"/>
    </location>
</feature>
<comment type="caution">
    <text evidence="4">The sequence shown here is derived from an EMBL/GenBank/DDBJ whole genome shotgun (WGS) entry which is preliminary data.</text>
</comment>
<proteinExistence type="predicted"/>
<evidence type="ECO:0000256" key="2">
    <source>
        <dbReference type="SAM" id="MobiDB-lite"/>
    </source>
</evidence>
<evidence type="ECO:0000313" key="4">
    <source>
        <dbReference type="EMBL" id="KAJ9661216.1"/>
    </source>
</evidence>
<dbReference type="PANTHER" id="PTHR47219">
    <property type="entry name" value="RAB GTPASE-ACTIVATING PROTEIN 1-LIKE"/>
    <property type="match status" value="1"/>
</dbReference>
<protein>
    <recommendedName>
        <fullName evidence="3">Rab-GAP TBC domain-containing protein</fullName>
    </recommendedName>
</protein>
<dbReference type="Pfam" id="PF23436">
    <property type="entry name" value="RabGap-TBC_2"/>
    <property type="match status" value="1"/>
</dbReference>
<sequence>MDPKTPGDNNSDRDEDTFEDARDITPRPRRPSSNTRSLTDRRPSSSSTIGRGAAPPPLPALPKRDSKDGEAVGDGEEEAALGKSPLLTSHRISVGSMDDVNLEESPNSQKRRSRSLAQVPTPAQPPKPVPKDSFSSLQRGLSGILPPVKFPPPPAAPEKTTTTVSPPPPARKTASPFSWFSRQSSEPKKTVTSPPSMASHGRSNTTASLATIGSNQELALGKIDDVDESHGPRQRNSLKDRFKFLRMQEEAGMALVDDDHEPNGVQGGALAGLIGRSASVGFGVGSPASFADEKKDGHAPPAARRASGTYFEKPMRQPSINHNLAPGTASGISAGPASESAPPVDWDLWQSVVYEGPAAIAMTSSEELNRAIAGGIPQAIRGVVWQVLAESKNEALEGVYRDLVARGTDKERPHMPIPTLSETSAVNGGIKEKESIASSASSIHSDHSTPATSANASVSLPGSPPPQDGSGPEGMAKLAEERKRRAKEEAASIAKLEKTIKRDLGARTSYSKYLMSAGLQDGLFGICKAYALYDDAVGYAQGMNFIAMPLLFNMPEEEAFTLFVQLMRKYNLRDLFTRDMPGLHLHLHQFSRLLEDFSPALASHLHRRGVSPQLYATQWFLTLFAYRFPLQLVLRVYDLVLSEGLESAVLKFGIALMLKNEDALMAMGDMAALTTFLKERLFDAYIDKAPSASSLLDSGFFGSAAGGVDKEVYRADVLVRDACAIKISQETLRAYAAEWRELNRVEKEREAELEGLRSSVAALTAKVRHLEEESERHAREHVGLASEVVRTKIANESLSDENEVLRTRVSELEKIVEKQPEEVESRLREEMEGVMQRNIVVHNENRALEEQLGDMERVLVETKMDYAQLNADHETLKQKWNNISAMLNSQ</sequence>
<gene>
    <name evidence="4" type="ORF">H2201_006575</name>
</gene>
<keyword evidence="1" id="KW-0175">Coiled coil</keyword>